<dbReference type="OrthoDB" id="276063at2759"/>
<evidence type="ECO:0000256" key="1">
    <source>
        <dbReference type="ARBA" id="ARBA00010759"/>
    </source>
</evidence>
<dbReference type="GO" id="GO:0005739">
    <property type="term" value="C:mitochondrion"/>
    <property type="evidence" value="ECO:0007669"/>
    <property type="project" value="TreeGrafter"/>
</dbReference>
<keyword evidence="5 7" id="KW-0648">Protein biosynthesis</keyword>
<dbReference type="EC" id="3.5.1.88" evidence="2 7"/>
<dbReference type="Gene3D" id="3.90.45.10">
    <property type="entry name" value="Peptide deformylase"/>
    <property type="match status" value="1"/>
</dbReference>
<reference evidence="8" key="1">
    <citation type="submission" date="2020-02" db="EMBL/GenBank/DDBJ databases">
        <authorList>
            <person name="Scholz U."/>
            <person name="Mascher M."/>
            <person name="Fiebig A."/>
        </authorList>
    </citation>
    <scope>NUCLEOTIDE SEQUENCE</scope>
</reference>
<dbReference type="AlphaFoldDB" id="A0A7I8KHI5"/>
<evidence type="ECO:0000313" key="8">
    <source>
        <dbReference type="EMBL" id="CAA7397151.1"/>
    </source>
</evidence>
<dbReference type="InterPro" id="IPR023635">
    <property type="entry name" value="Peptide_deformylase"/>
</dbReference>
<accession>A0A7I8KHI5</accession>
<gene>
    <name evidence="8" type="ORF">SI8410_06007816</name>
</gene>
<evidence type="ECO:0000313" key="9">
    <source>
        <dbReference type="Proteomes" id="UP000663760"/>
    </source>
</evidence>
<keyword evidence="4 7" id="KW-0378">Hydrolase</keyword>
<dbReference type="PANTHER" id="PTHR10458">
    <property type="entry name" value="PEPTIDE DEFORMYLASE"/>
    <property type="match status" value="1"/>
</dbReference>
<comment type="subcellular location">
    <subcellularLocation>
        <location evidence="7">Plastid</location>
        <location evidence="7">Chloroplast</location>
    </subcellularLocation>
</comment>
<dbReference type="Proteomes" id="UP000663760">
    <property type="component" value="Chromosome 6"/>
</dbReference>
<dbReference type="NCBIfam" id="NF001159">
    <property type="entry name" value="PRK00150.1-3"/>
    <property type="match status" value="1"/>
</dbReference>
<dbReference type="HAMAP" id="MF_00163">
    <property type="entry name" value="Pep_deformylase"/>
    <property type="match status" value="1"/>
</dbReference>
<evidence type="ECO:0000256" key="3">
    <source>
        <dbReference type="ARBA" id="ARBA00022723"/>
    </source>
</evidence>
<organism evidence="8 9">
    <name type="scientific">Spirodela intermedia</name>
    <name type="common">Intermediate duckweed</name>
    <dbReference type="NCBI Taxonomy" id="51605"/>
    <lineage>
        <taxon>Eukaryota</taxon>
        <taxon>Viridiplantae</taxon>
        <taxon>Streptophyta</taxon>
        <taxon>Embryophyta</taxon>
        <taxon>Tracheophyta</taxon>
        <taxon>Spermatophyta</taxon>
        <taxon>Magnoliopsida</taxon>
        <taxon>Liliopsida</taxon>
        <taxon>Araceae</taxon>
        <taxon>Lemnoideae</taxon>
        <taxon>Spirodela</taxon>
    </lineage>
</organism>
<dbReference type="PRINTS" id="PR01576">
    <property type="entry name" value="PDEFORMYLASE"/>
</dbReference>
<keyword evidence="9" id="KW-1185">Reference proteome</keyword>
<dbReference type="FunFam" id="3.90.45.10:FF:000003">
    <property type="entry name" value="Peptide deformylase"/>
    <property type="match status" value="1"/>
</dbReference>
<dbReference type="GO" id="GO:0009507">
    <property type="term" value="C:chloroplast"/>
    <property type="evidence" value="ECO:0007669"/>
    <property type="project" value="UniProtKB-SubCell"/>
</dbReference>
<proteinExistence type="inferred from homology"/>
<evidence type="ECO:0000256" key="2">
    <source>
        <dbReference type="ARBA" id="ARBA00012175"/>
    </source>
</evidence>
<keyword evidence="7" id="KW-0150">Chloroplast</keyword>
<protein>
    <recommendedName>
        <fullName evidence="2 7">Peptide deformylase</fullName>
        <ecNumber evidence="2 7">3.5.1.88</ecNumber>
    </recommendedName>
</protein>
<evidence type="ECO:0000256" key="5">
    <source>
        <dbReference type="ARBA" id="ARBA00022917"/>
    </source>
</evidence>
<comment type="catalytic activity">
    <reaction evidence="7">
        <text>N-terminal N-formyl-L-methionyl-[peptide] + H2O = N-terminal L-methionyl-[peptide] + formate</text>
        <dbReference type="Rhea" id="RHEA:24420"/>
        <dbReference type="Rhea" id="RHEA-COMP:10639"/>
        <dbReference type="Rhea" id="RHEA-COMP:10640"/>
        <dbReference type="ChEBI" id="CHEBI:15377"/>
        <dbReference type="ChEBI" id="CHEBI:15740"/>
        <dbReference type="ChEBI" id="CHEBI:49298"/>
        <dbReference type="ChEBI" id="CHEBI:64731"/>
        <dbReference type="EC" id="3.5.1.88"/>
    </reaction>
</comment>
<dbReference type="GO" id="GO:0046872">
    <property type="term" value="F:metal ion binding"/>
    <property type="evidence" value="ECO:0007669"/>
    <property type="project" value="UniProtKB-KW"/>
</dbReference>
<comment type="function">
    <text evidence="6 7">Removes the formyl group from the N-terminal Met of newly synthesized proteins.</text>
</comment>
<sequence>MESIIHRLSARLLPLSTSSAGPFVGAPGSGNAARRRLLWRCRRPDGKIISSFDVEGAPSSFLPAGASGSRRQTRAAAGWFLGLGGKKGTALPEIIKAGDPVLHEPARDVDPREIGTERINKIVEDMIQVMRQAPGVGLSAPQIGVPLRIIVLEDTKEYISYADRKEVEAQDRRPFNLLVILNPILKKKGDRTALFFEGCLSVDGFRAVVERHLEVEVTGLDCEGRPIKVDAAGWQARILQHECDHLEGTIYVDRMLPRTFRTVGNLALPLPAGCPKLGPP</sequence>
<name>A0A7I8KHI5_SPIIN</name>
<keyword evidence="3 7" id="KW-0479">Metal-binding</keyword>
<dbReference type="NCBIfam" id="TIGR00079">
    <property type="entry name" value="pept_deformyl"/>
    <property type="match status" value="1"/>
</dbReference>
<dbReference type="InterPro" id="IPR036821">
    <property type="entry name" value="Peptide_deformylase_sf"/>
</dbReference>
<dbReference type="SUPFAM" id="SSF56420">
    <property type="entry name" value="Peptide deformylase"/>
    <property type="match status" value="1"/>
</dbReference>
<dbReference type="GO" id="GO:0006412">
    <property type="term" value="P:translation"/>
    <property type="evidence" value="ECO:0007669"/>
    <property type="project" value="UniProtKB-KW"/>
</dbReference>
<dbReference type="Pfam" id="PF01327">
    <property type="entry name" value="Pep_deformylase"/>
    <property type="match status" value="1"/>
</dbReference>
<evidence type="ECO:0000256" key="7">
    <source>
        <dbReference type="RuleBase" id="RU362111"/>
    </source>
</evidence>
<dbReference type="GO" id="GO:0042586">
    <property type="term" value="F:peptide deformylase activity"/>
    <property type="evidence" value="ECO:0007669"/>
    <property type="project" value="UniProtKB-EC"/>
</dbReference>
<evidence type="ECO:0000256" key="6">
    <source>
        <dbReference type="ARBA" id="ARBA00037114"/>
    </source>
</evidence>
<dbReference type="CDD" id="cd00487">
    <property type="entry name" value="Pep_deformylase"/>
    <property type="match status" value="1"/>
</dbReference>
<dbReference type="EMBL" id="LR746269">
    <property type="protein sequence ID" value="CAA7397151.1"/>
    <property type="molecule type" value="Genomic_DNA"/>
</dbReference>
<keyword evidence="7" id="KW-0809">Transit peptide</keyword>
<dbReference type="PANTHER" id="PTHR10458:SF2">
    <property type="entry name" value="PEPTIDE DEFORMYLASE, MITOCHONDRIAL"/>
    <property type="match status" value="1"/>
</dbReference>
<keyword evidence="7" id="KW-0934">Plastid</keyword>
<comment type="similarity">
    <text evidence="1 7">Belongs to the polypeptide deformylase family.</text>
</comment>
<evidence type="ECO:0000256" key="4">
    <source>
        <dbReference type="ARBA" id="ARBA00022801"/>
    </source>
</evidence>